<dbReference type="Proteomes" id="UP000629596">
    <property type="component" value="Unassembled WGS sequence"/>
</dbReference>
<dbReference type="EMBL" id="QREV01000092">
    <property type="protein sequence ID" value="RDU47375.1"/>
    <property type="molecule type" value="Genomic_DNA"/>
</dbReference>
<keyword evidence="6" id="KW-1185">Reference proteome</keyword>
<gene>
    <name evidence="4" type="ORF">DWU89_19920</name>
    <name evidence="3" type="ORF">H8784_19410</name>
</gene>
<evidence type="ECO:0000313" key="3">
    <source>
        <dbReference type="EMBL" id="MBC8603877.1"/>
    </source>
</evidence>
<feature type="compositionally biased region" description="Polar residues" evidence="1">
    <location>
        <begin position="674"/>
        <end position="687"/>
    </location>
</feature>
<dbReference type="RefSeq" id="WP_115501375.1">
    <property type="nucleotide sequence ID" value="NZ_JACRTI010000092.1"/>
</dbReference>
<dbReference type="AlphaFoldDB" id="A0A3D8H8R3"/>
<protein>
    <submittedName>
        <fullName evidence="4">DUF4906 domain-containing protein</fullName>
    </submittedName>
</protein>
<accession>A0A3D8H8R3</accession>
<dbReference type="Pfam" id="PF16249">
    <property type="entry name" value="DUF4906"/>
    <property type="match status" value="1"/>
</dbReference>
<reference evidence="3 6" key="2">
    <citation type="submission" date="2020-08" db="EMBL/GenBank/DDBJ databases">
        <title>Genome public.</title>
        <authorList>
            <person name="Liu C."/>
            <person name="Sun Q."/>
        </authorList>
    </citation>
    <scope>NUCLEOTIDE SEQUENCE [LARGE SCALE GENOMIC DNA]</scope>
    <source>
        <strain evidence="3 6">426_9</strain>
    </source>
</reference>
<evidence type="ECO:0000256" key="1">
    <source>
        <dbReference type="SAM" id="MobiDB-lite"/>
    </source>
</evidence>
<evidence type="ECO:0000313" key="5">
    <source>
        <dbReference type="Proteomes" id="UP000256321"/>
    </source>
</evidence>
<feature type="domain" description="DUF4906" evidence="2">
    <location>
        <begin position="233"/>
        <end position="313"/>
    </location>
</feature>
<evidence type="ECO:0000313" key="4">
    <source>
        <dbReference type="EMBL" id="RDU47375.1"/>
    </source>
</evidence>
<feature type="region of interest" description="Disordered" evidence="1">
    <location>
        <begin position="668"/>
        <end position="697"/>
    </location>
</feature>
<name>A0A3D8H8R3_9BACT</name>
<evidence type="ECO:0000259" key="2">
    <source>
        <dbReference type="Pfam" id="PF16249"/>
    </source>
</evidence>
<reference evidence="4 5" key="1">
    <citation type="submission" date="2018-07" db="EMBL/GenBank/DDBJ databases">
        <title>Parabacteroides acidifaciens nov. sp., isolated from human feces.</title>
        <authorList>
            <person name="Wang Y.J."/>
        </authorList>
    </citation>
    <scope>NUCLEOTIDE SEQUENCE [LARGE SCALE GENOMIC DNA]</scope>
    <source>
        <strain evidence="4 5">426-9</strain>
    </source>
</reference>
<organism evidence="4 5">
    <name type="scientific">Parabacteroides acidifaciens</name>
    <dbReference type="NCBI Taxonomy" id="2290935"/>
    <lineage>
        <taxon>Bacteria</taxon>
        <taxon>Pseudomonadati</taxon>
        <taxon>Bacteroidota</taxon>
        <taxon>Bacteroidia</taxon>
        <taxon>Bacteroidales</taxon>
        <taxon>Tannerellaceae</taxon>
        <taxon>Parabacteroides</taxon>
    </lineage>
</organism>
<dbReference type="Proteomes" id="UP000256321">
    <property type="component" value="Unassembled WGS sequence"/>
</dbReference>
<dbReference type="InterPro" id="IPR032594">
    <property type="entry name" value="DUF4906"/>
</dbReference>
<comment type="caution">
    <text evidence="4">The sequence shown here is derived from an EMBL/GenBank/DDBJ whole genome shotgun (WGS) entry which is preliminary data.</text>
</comment>
<evidence type="ECO:0000313" key="6">
    <source>
        <dbReference type="Proteomes" id="UP000629596"/>
    </source>
</evidence>
<proteinExistence type="predicted"/>
<dbReference type="EMBL" id="JACRTI010000092">
    <property type="protein sequence ID" value="MBC8603877.1"/>
    <property type="molecule type" value="Genomic_DNA"/>
</dbReference>
<sequence>MNNTFWFLVLWTTLAGLTTGCTENDEVQMEKGTPVEVVCRLQVAPLDGGQTTRAISEAEIHDLAVIQFDGTDDEAPAVIARAFDNPASKLTVGLMQPIGDANKLQTLYFIANAGGTFDNFSGTLGELKTKQFSLSETDIQNWKILMTGSCVTKIYTETDVTATLTRRLAKIVFSIDQSGLPQGAALEPLWLQLRSVPSVACPETPASEISYPEASSELYADWQPFVNDIEGTYTWYIPENRRGKKSGTTVNNPKDKNSYKPDDYCTYLYLEANYYPDAAQRDQGAKRVYYTLYPGANNTDDFTIEGNRSYTVTLKVTGIEGKEDDSRLSATDIPPSLPGANCYMVQPNSFLTFNPHNAPGAAVSNTIDYLNRVGTGVNGDCNIDHVGLVWQTDPGLIRAIYHLKANGEFRIQTADMQGNALIAAYDKDSKILWSWHIWVTDYVLDNVGNDMSGDSLDVPGGHVYKWSDYIWMDRGIGAKRAGLGIGAFGMCYQWGRKDPFLPAIQNTESGDSQDKFEAQATAQTVPMYNSDGERIYVGGQKITTSGNDFGTPMNNPTLFYSNSSQLWYGGSANNSLWQDGVKTCFDPCPAGWRVTPSGVRNNFTTANLKFVYTSTVSDMDICGITCYAIPGLRWPYGGYRDISNGKSKGPGHEGMFWASGSSSGSGYRYGGNENKASTLSRGQSDGQSVRCVKDTTK</sequence>